<keyword evidence="3" id="KW-1185">Reference proteome</keyword>
<dbReference type="PROSITE" id="PS00083">
    <property type="entry name" value="INTRADIOL_DIOXYGENAS"/>
    <property type="match status" value="1"/>
</dbReference>
<dbReference type="Proteomes" id="UP000689967">
    <property type="component" value="Unassembled WGS sequence"/>
</dbReference>
<protein>
    <submittedName>
        <fullName evidence="2">Protocatechuate 3,4-dioxygenase subunit alpha</fullName>
    </submittedName>
</protein>
<dbReference type="EMBL" id="JAERQM010000005">
    <property type="protein sequence ID" value="MBU8545563.1"/>
    <property type="molecule type" value="Genomic_DNA"/>
</dbReference>
<accession>A0ABS6HC87</accession>
<organism evidence="2 3">
    <name type="scientific">Falsiroseomonas oleicola</name>
    <dbReference type="NCBI Taxonomy" id="2801474"/>
    <lineage>
        <taxon>Bacteria</taxon>
        <taxon>Pseudomonadati</taxon>
        <taxon>Pseudomonadota</taxon>
        <taxon>Alphaproteobacteria</taxon>
        <taxon>Acetobacterales</taxon>
        <taxon>Roseomonadaceae</taxon>
        <taxon>Falsiroseomonas</taxon>
    </lineage>
</organism>
<evidence type="ECO:0000259" key="1">
    <source>
        <dbReference type="PROSITE" id="PS00083"/>
    </source>
</evidence>
<dbReference type="InterPro" id="IPR050770">
    <property type="entry name" value="Intradiol_RC_Dioxygenase"/>
</dbReference>
<reference evidence="2 3" key="1">
    <citation type="submission" date="2021-01" db="EMBL/GenBank/DDBJ databases">
        <title>Roseomonas sp. nov, a bacterium isolated from an oil production mixture in Yumen Oilfield.</title>
        <authorList>
            <person name="Wu D."/>
        </authorList>
    </citation>
    <scope>NUCLEOTIDE SEQUENCE [LARGE SCALE GENOMIC DNA]</scope>
    <source>
        <strain evidence="2 3">ROY-5-3</strain>
    </source>
</reference>
<gene>
    <name evidence="2" type="ORF">JJQ90_17695</name>
</gene>
<dbReference type="CDD" id="cd00421">
    <property type="entry name" value="intradiol_dioxygenase"/>
    <property type="match status" value="1"/>
</dbReference>
<evidence type="ECO:0000313" key="2">
    <source>
        <dbReference type="EMBL" id="MBU8545563.1"/>
    </source>
</evidence>
<name>A0ABS6HC87_9PROT</name>
<dbReference type="Pfam" id="PF00775">
    <property type="entry name" value="Dioxygenase_C"/>
    <property type="match status" value="1"/>
</dbReference>
<proteinExistence type="predicted"/>
<dbReference type="PANTHER" id="PTHR33711:SF11">
    <property type="entry name" value="DIOXYGENASE"/>
    <property type="match status" value="1"/>
</dbReference>
<sequence>MEGPYYPRAIPTDADADLRRVAGQGRQAAGRPLLLEGQVRSLDGAALPGARIEIWQADDAGIYLHPRDGRLAQRDTGFQGYGRAVADAAGRYAFRTIRPGRYPGRTPHIHLRAHPPGGGAPLTTQIYFPDEPLNAQDGLLRRVAEARRALLLARLSSTDEGQRAEFDIVLV</sequence>
<feature type="domain" description="Intradiol ring-cleavage dioxygenases" evidence="1">
    <location>
        <begin position="35"/>
        <end position="63"/>
    </location>
</feature>
<dbReference type="InterPro" id="IPR000627">
    <property type="entry name" value="Intradiol_dOase_C"/>
</dbReference>
<dbReference type="PANTHER" id="PTHR33711">
    <property type="entry name" value="DIOXYGENASE, PUTATIVE (AFU_ORTHOLOGUE AFUA_2G02910)-RELATED"/>
    <property type="match status" value="1"/>
</dbReference>
<evidence type="ECO:0000313" key="3">
    <source>
        <dbReference type="Proteomes" id="UP000689967"/>
    </source>
</evidence>
<comment type="caution">
    <text evidence="2">The sequence shown here is derived from an EMBL/GenBank/DDBJ whole genome shotgun (WGS) entry which is preliminary data.</text>
</comment>